<keyword evidence="5 8" id="KW-0812">Transmembrane</keyword>
<gene>
    <name evidence="10" type="ORF">A3G99_02635</name>
</gene>
<organism evidence="10 11">
    <name type="scientific">Candidatus Zambryskibacteria bacterium RIFCSPLOWO2_12_FULL_39_23</name>
    <dbReference type="NCBI Taxonomy" id="1802776"/>
    <lineage>
        <taxon>Bacteria</taxon>
        <taxon>Candidatus Zambryskiibacteriota</taxon>
    </lineage>
</organism>
<evidence type="ECO:0000256" key="1">
    <source>
        <dbReference type="ARBA" id="ARBA00004429"/>
    </source>
</evidence>
<comment type="similarity">
    <text evidence="2">Belongs to the GSP F family.</text>
</comment>
<feature type="domain" description="Type II secretion system protein GspF" evidence="9">
    <location>
        <begin position="272"/>
        <end position="393"/>
    </location>
</feature>
<evidence type="ECO:0000313" key="11">
    <source>
        <dbReference type="Proteomes" id="UP000176558"/>
    </source>
</evidence>
<dbReference type="InterPro" id="IPR018076">
    <property type="entry name" value="T2SS_GspF_dom"/>
</dbReference>
<comment type="subcellular location">
    <subcellularLocation>
        <location evidence="1">Cell inner membrane</location>
        <topology evidence="1">Multi-pass membrane protein</topology>
    </subcellularLocation>
</comment>
<evidence type="ECO:0000256" key="8">
    <source>
        <dbReference type="SAM" id="Phobius"/>
    </source>
</evidence>
<dbReference type="PANTHER" id="PTHR30012">
    <property type="entry name" value="GENERAL SECRETION PATHWAY PROTEIN"/>
    <property type="match status" value="1"/>
</dbReference>
<keyword evidence="7 8" id="KW-0472">Membrane</keyword>
<dbReference type="AlphaFoldDB" id="A0A1G2URB7"/>
<feature type="transmembrane region" description="Helical" evidence="8">
    <location>
        <begin position="167"/>
        <end position="190"/>
    </location>
</feature>
<keyword evidence="6 8" id="KW-1133">Transmembrane helix</keyword>
<evidence type="ECO:0000256" key="2">
    <source>
        <dbReference type="ARBA" id="ARBA00005745"/>
    </source>
</evidence>
<dbReference type="FunFam" id="1.20.81.30:FF:000001">
    <property type="entry name" value="Type II secretion system protein F"/>
    <property type="match status" value="1"/>
</dbReference>
<dbReference type="Gene3D" id="1.20.81.30">
    <property type="entry name" value="Type II secretion system (T2SS), domain F"/>
    <property type="match status" value="2"/>
</dbReference>
<evidence type="ECO:0000256" key="3">
    <source>
        <dbReference type="ARBA" id="ARBA00022475"/>
    </source>
</evidence>
<evidence type="ECO:0000256" key="5">
    <source>
        <dbReference type="ARBA" id="ARBA00022692"/>
    </source>
</evidence>
<sequence length="401" mass="44164">MLFTYKAITNNGEKTDGSIEAFNVDTAINLLQKRGLIISQINSNDEKKFSLALLSFLNRVSNKDIVILSRQMATLFQAQISALRVFRLLSAQVENPRLKGYLSNIADDLQGGSSISNAISKYPDAFSNFYVNMVKSGEESGKLDEVFNYLADYLDRSYEVSSKAKNALIYPAFVVTTFIGVMILMFTVIIPKISVMITDSGQEIPFYTKIVLWISNVIVNYGIFLAAGAIIAGYFVWRYSKTDEGANYLDSMVLNIPYIGDLYRKLYLSRIADNLNTMILSGIPMLRALEITSSVVGNRTYQAILDSTLIKVKEGTSLSDSLGTFEDIPNMMTQMVKVGEETGELGAIMKSLSNFYQREVTNAVDTIVGLIEPVMIVGLGLGVGVLLAAVLMPIYNIASAT</sequence>
<evidence type="ECO:0000313" key="10">
    <source>
        <dbReference type="EMBL" id="OHB11937.1"/>
    </source>
</evidence>
<feature type="domain" description="Type II secretion system protein GspF" evidence="9">
    <location>
        <begin position="69"/>
        <end position="191"/>
    </location>
</feature>
<dbReference type="GO" id="GO:0005886">
    <property type="term" value="C:plasma membrane"/>
    <property type="evidence" value="ECO:0007669"/>
    <property type="project" value="UniProtKB-SubCell"/>
</dbReference>
<evidence type="ECO:0000256" key="7">
    <source>
        <dbReference type="ARBA" id="ARBA00023136"/>
    </source>
</evidence>
<keyword evidence="4" id="KW-0997">Cell inner membrane</keyword>
<dbReference type="InterPro" id="IPR042094">
    <property type="entry name" value="T2SS_GspF_sf"/>
</dbReference>
<dbReference type="EMBL" id="MHWT01000025">
    <property type="protein sequence ID" value="OHB11937.1"/>
    <property type="molecule type" value="Genomic_DNA"/>
</dbReference>
<comment type="caution">
    <text evidence="10">The sequence shown here is derived from an EMBL/GenBank/DDBJ whole genome shotgun (WGS) entry which is preliminary data.</text>
</comment>
<dbReference type="InterPro" id="IPR003004">
    <property type="entry name" value="GspF/PilC"/>
</dbReference>
<evidence type="ECO:0000256" key="4">
    <source>
        <dbReference type="ARBA" id="ARBA00022519"/>
    </source>
</evidence>
<proteinExistence type="inferred from homology"/>
<dbReference type="PANTHER" id="PTHR30012:SF0">
    <property type="entry name" value="TYPE II SECRETION SYSTEM PROTEIN F-RELATED"/>
    <property type="match status" value="1"/>
</dbReference>
<feature type="transmembrane region" description="Helical" evidence="8">
    <location>
        <begin position="374"/>
        <end position="395"/>
    </location>
</feature>
<dbReference type="PRINTS" id="PR00812">
    <property type="entry name" value="BCTERIALGSPF"/>
</dbReference>
<dbReference type="Pfam" id="PF00482">
    <property type="entry name" value="T2SSF"/>
    <property type="match status" value="2"/>
</dbReference>
<accession>A0A1G2URB7</accession>
<dbReference type="Proteomes" id="UP000176558">
    <property type="component" value="Unassembled WGS sequence"/>
</dbReference>
<reference evidence="10 11" key="1">
    <citation type="journal article" date="2016" name="Nat. Commun.">
        <title>Thousands of microbial genomes shed light on interconnected biogeochemical processes in an aquifer system.</title>
        <authorList>
            <person name="Anantharaman K."/>
            <person name="Brown C.T."/>
            <person name="Hug L.A."/>
            <person name="Sharon I."/>
            <person name="Castelle C.J."/>
            <person name="Probst A.J."/>
            <person name="Thomas B.C."/>
            <person name="Singh A."/>
            <person name="Wilkins M.J."/>
            <person name="Karaoz U."/>
            <person name="Brodie E.L."/>
            <person name="Williams K.H."/>
            <person name="Hubbard S.S."/>
            <person name="Banfield J.F."/>
        </authorList>
    </citation>
    <scope>NUCLEOTIDE SEQUENCE [LARGE SCALE GENOMIC DNA]</scope>
</reference>
<keyword evidence="3" id="KW-1003">Cell membrane</keyword>
<evidence type="ECO:0000259" key="9">
    <source>
        <dbReference type="Pfam" id="PF00482"/>
    </source>
</evidence>
<protein>
    <recommendedName>
        <fullName evidence="9">Type II secretion system protein GspF domain-containing protein</fullName>
    </recommendedName>
</protein>
<evidence type="ECO:0000256" key="6">
    <source>
        <dbReference type="ARBA" id="ARBA00022989"/>
    </source>
</evidence>
<feature type="transmembrane region" description="Helical" evidence="8">
    <location>
        <begin position="210"/>
        <end position="237"/>
    </location>
</feature>
<name>A0A1G2URB7_9BACT</name>